<gene>
    <name evidence="7" type="ORF">ANIA_08022</name>
</gene>
<keyword evidence="6" id="KW-0406">Ion transport</keyword>
<evidence type="ECO:0000313" key="7">
    <source>
        <dbReference type="EMBL" id="CBF73722.1"/>
    </source>
</evidence>
<dbReference type="PANTHER" id="PTHR43607">
    <property type="entry name" value="V-TYPE PROTON ATPASE CATALYTIC SUBUNIT A"/>
    <property type="match status" value="1"/>
</dbReference>
<dbReference type="EMBL" id="BN001302">
    <property type="protein sequence ID" value="CBF73722.1"/>
    <property type="molecule type" value="Genomic_DNA"/>
</dbReference>
<dbReference type="InterPro" id="IPR024034">
    <property type="entry name" value="ATPase_F1/V1_b/a_C"/>
</dbReference>
<keyword evidence="8" id="KW-1185">Reference proteome</keyword>
<evidence type="ECO:0000256" key="3">
    <source>
        <dbReference type="ARBA" id="ARBA00022741"/>
    </source>
</evidence>
<dbReference type="KEGG" id="ani:ANIA_08022"/>
<dbReference type="eggNOG" id="KOG1352">
    <property type="taxonomic scope" value="Eukaryota"/>
</dbReference>
<dbReference type="Gene3D" id="1.10.1140.10">
    <property type="entry name" value="Bovine Mitochondrial F1-atpase, Atp Synthase Beta Chain, Chain D, domain 3"/>
    <property type="match status" value="1"/>
</dbReference>
<accession>Q5AUK8</accession>
<proteinExistence type="inferred from homology"/>
<dbReference type="RefSeq" id="XP_681291.1">
    <property type="nucleotide sequence ID" value="XM_676199.2"/>
</dbReference>
<dbReference type="GO" id="GO:0046961">
    <property type="term" value="F:proton-transporting ATPase activity, rotational mechanism"/>
    <property type="evidence" value="ECO:0007669"/>
    <property type="project" value="InterPro"/>
</dbReference>
<dbReference type="Proteomes" id="UP000000560">
    <property type="component" value="Chromosome II"/>
</dbReference>
<protein>
    <submittedName>
        <fullName evidence="7">Uncharacterized protein</fullName>
    </submittedName>
</protein>
<evidence type="ECO:0000256" key="6">
    <source>
        <dbReference type="ARBA" id="ARBA00023065"/>
    </source>
</evidence>
<dbReference type="InterPro" id="IPR022878">
    <property type="entry name" value="V-ATPase_asu"/>
</dbReference>
<keyword evidence="3" id="KW-0547">Nucleotide-binding</keyword>
<dbReference type="VEuPathDB" id="FungiDB:AN8022"/>
<keyword evidence="2" id="KW-0813">Transport</keyword>
<dbReference type="HOGENOM" id="CLU_2740007_0_0_1"/>
<dbReference type="PANTHER" id="PTHR43607:SF1">
    <property type="entry name" value="H(+)-TRANSPORTING TWO-SECTOR ATPASE"/>
    <property type="match status" value="1"/>
</dbReference>
<comment type="similarity">
    <text evidence="1">Belongs to the ATPase alpha/beta chains family.</text>
</comment>
<name>Q5AUK8_EMENI</name>
<dbReference type="GeneID" id="2869005"/>
<dbReference type="OrthoDB" id="1676488at2759"/>
<dbReference type="GO" id="GO:0046034">
    <property type="term" value="P:ATP metabolic process"/>
    <property type="evidence" value="ECO:0007669"/>
    <property type="project" value="InterPro"/>
</dbReference>
<dbReference type="GO" id="GO:0005524">
    <property type="term" value="F:ATP binding"/>
    <property type="evidence" value="ECO:0007669"/>
    <property type="project" value="UniProtKB-KW"/>
</dbReference>
<organism evidence="7 8">
    <name type="scientific">Emericella nidulans (strain FGSC A4 / ATCC 38163 / CBS 112.46 / NRRL 194 / M139)</name>
    <name type="common">Aspergillus nidulans</name>
    <dbReference type="NCBI Taxonomy" id="227321"/>
    <lineage>
        <taxon>Eukaryota</taxon>
        <taxon>Fungi</taxon>
        <taxon>Dikarya</taxon>
        <taxon>Ascomycota</taxon>
        <taxon>Pezizomycotina</taxon>
        <taxon>Eurotiomycetes</taxon>
        <taxon>Eurotiomycetidae</taxon>
        <taxon>Eurotiales</taxon>
        <taxon>Aspergillaceae</taxon>
        <taxon>Aspergillus</taxon>
        <taxon>Aspergillus subgen. Nidulantes</taxon>
    </lineage>
</organism>
<evidence type="ECO:0000256" key="5">
    <source>
        <dbReference type="ARBA" id="ARBA00022967"/>
    </source>
</evidence>
<accession>C8V5T8</accession>
<evidence type="ECO:0000256" key="2">
    <source>
        <dbReference type="ARBA" id="ARBA00022448"/>
    </source>
</evidence>
<sequence>MMKAFMGYHDEAQKAIAQGQSWPKVRDATTDIQTSLRNMKFEVPDNQEEVSAKYEKILQTMSERFASVSDE</sequence>
<dbReference type="AlphaFoldDB" id="Q5AUK8"/>
<evidence type="ECO:0000256" key="4">
    <source>
        <dbReference type="ARBA" id="ARBA00022840"/>
    </source>
</evidence>
<keyword evidence="4" id="KW-0067">ATP-binding</keyword>
<reference evidence="8" key="2">
    <citation type="journal article" date="2009" name="Fungal Genet. Biol.">
        <title>The 2008 update of the Aspergillus nidulans genome annotation: a community effort.</title>
        <authorList>
            <person name="Wortman J.R."/>
            <person name="Gilsenan J.M."/>
            <person name="Joardar V."/>
            <person name="Deegan J."/>
            <person name="Clutterbuck J."/>
            <person name="Andersen M.R."/>
            <person name="Archer D."/>
            <person name="Bencina M."/>
            <person name="Braus G."/>
            <person name="Coutinho P."/>
            <person name="von Dohren H."/>
            <person name="Doonan J."/>
            <person name="Driessen A.J."/>
            <person name="Durek P."/>
            <person name="Espeso E."/>
            <person name="Fekete E."/>
            <person name="Flipphi M."/>
            <person name="Estrada C.G."/>
            <person name="Geysens S."/>
            <person name="Goldman G."/>
            <person name="de Groot P.W."/>
            <person name="Hansen K."/>
            <person name="Harris S.D."/>
            <person name="Heinekamp T."/>
            <person name="Helmstaedt K."/>
            <person name="Henrissat B."/>
            <person name="Hofmann G."/>
            <person name="Homan T."/>
            <person name="Horio T."/>
            <person name="Horiuchi H."/>
            <person name="James S."/>
            <person name="Jones M."/>
            <person name="Karaffa L."/>
            <person name="Karanyi Z."/>
            <person name="Kato M."/>
            <person name="Keller N."/>
            <person name="Kelly D.E."/>
            <person name="Kiel J.A."/>
            <person name="Kim J.M."/>
            <person name="van der Klei I.J."/>
            <person name="Klis F.M."/>
            <person name="Kovalchuk A."/>
            <person name="Krasevec N."/>
            <person name="Kubicek C.P."/>
            <person name="Liu B."/>
            <person name="Maccabe A."/>
            <person name="Meyer V."/>
            <person name="Mirabito P."/>
            <person name="Miskei M."/>
            <person name="Mos M."/>
            <person name="Mullins J."/>
            <person name="Nelson D.R."/>
            <person name="Nielsen J."/>
            <person name="Oakley B.R."/>
            <person name="Osmani S.A."/>
            <person name="Pakula T."/>
            <person name="Paszewski A."/>
            <person name="Paulsen I."/>
            <person name="Pilsyk S."/>
            <person name="Pocsi I."/>
            <person name="Punt P.J."/>
            <person name="Ram A.F."/>
            <person name="Ren Q."/>
            <person name="Robellet X."/>
            <person name="Robson G."/>
            <person name="Seiboth B."/>
            <person name="van Solingen P."/>
            <person name="Specht T."/>
            <person name="Sun J."/>
            <person name="Taheri-Talesh N."/>
            <person name="Takeshita N."/>
            <person name="Ussery D."/>
            <person name="vanKuyk P.A."/>
            <person name="Visser H."/>
            <person name="van de Vondervoort P.J."/>
            <person name="de Vries R.P."/>
            <person name="Walton J."/>
            <person name="Xiang X."/>
            <person name="Xiong Y."/>
            <person name="Zeng A.P."/>
            <person name="Brandt B.W."/>
            <person name="Cornell M.J."/>
            <person name="van den Hondel C.A."/>
            <person name="Visser J."/>
            <person name="Oliver S.G."/>
            <person name="Turner G."/>
        </authorList>
    </citation>
    <scope>GENOME REANNOTATION</scope>
    <source>
        <strain evidence="8">FGSC A4 / ATCC 38163 / CBS 112.46 / NRRL 194 / M139</strain>
    </source>
</reference>
<keyword evidence="5" id="KW-1278">Translocase</keyword>
<evidence type="ECO:0000313" key="8">
    <source>
        <dbReference type="Proteomes" id="UP000000560"/>
    </source>
</evidence>
<evidence type="ECO:0000256" key="1">
    <source>
        <dbReference type="ARBA" id="ARBA00008936"/>
    </source>
</evidence>
<reference evidence="8" key="1">
    <citation type="journal article" date="2005" name="Nature">
        <title>Sequencing of Aspergillus nidulans and comparative analysis with A. fumigatus and A. oryzae.</title>
        <authorList>
            <person name="Galagan J.E."/>
            <person name="Calvo S.E."/>
            <person name="Cuomo C."/>
            <person name="Ma L.J."/>
            <person name="Wortman J.R."/>
            <person name="Batzoglou S."/>
            <person name="Lee S.I."/>
            <person name="Basturkmen M."/>
            <person name="Spevak C.C."/>
            <person name="Clutterbuck J."/>
            <person name="Kapitonov V."/>
            <person name="Jurka J."/>
            <person name="Scazzocchio C."/>
            <person name="Farman M."/>
            <person name="Butler J."/>
            <person name="Purcell S."/>
            <person name="Harris S."/>
            <person name="Braus G.H."/>
            <person name="Draht O."/>
            <person name="Busch S."/>
            <person name="D'Enfert C."/>
            <person name="Bouchier C."/>
            <person name="Goldman G.H."/>
            <person name="Bell-Pedersen D."/>
            <person name="Griffiths-Jones S."/>
            <person name="Doonan J.H."/>
            <person name="Yu J."/>
            <person name="Vienken K."/>
            <person name="Pain A."/>
            <person name="Freitag M."/>
            <person name="Selker E.U."/>
            <person name="Archer D.B."/>
            <person name="Penalva M.A."/>
            <person name="Oakley B.R."/>
            <person name="Momany M."/>
            <person name="Tanaka T."/>
            <person name="Kumagai T."/>
            <person name="Asai K."/>
            <person name="Machida M."/>
            <person name="Nierman W.C."/>
            <person name="Denning D.W."/>
            <person name="Caddick M."/>
            <person name="Hynes M."/>
            <person name="Paoletti M."/>
            <person name="Fischer R."/>
            <person name="Miller B."/>
            <person name="Dyer P."/>
            <person name="Sachs M.S."/>
            <person name="Osmani S.A."/>
            <person name="Birren B.W."/>
        </authorList>
    </citation>
    <scope>NUCLEOTIDE SEQUENCE [LARGE SCALE GENOMIC DNA]</scope>
    <source>
        <strain evidence="8">FGSC A4 / ATCC 38163 / CBS 112.46 / NRRL 194 / M139</strain>
    </source>
</reference>
<dbReference type="STRING" id="227321.Q5AUK8"/>
<dbReference type="InParanoid" id="Q5AUK8"/>